<dbReference type="AlphaFoldDB" id="A0AAV6VSY3"/>
<proteinExistence type="predicted"/>
<gene>
    <name evidence="2" type="ORF">JTE90_026523</name>
</gene>
<name>A0AAV6VSY3_9ARAC</name>
<feature type="compositionally biased region" description="Polar residues" evidence="1">
    <location>
        <begin position="841"/>
        <end position="863"/>
    </location>
</feature>
<evidence type="ECO:0008006" key="4">
    <source>
        <dbReference type="Google" id="ProtNLM"/>
    </source>
</evidence>
<feature type="compositionally biased region" description="Basic and acidic residues" evidence="1">
    <location>
        <begin position="657"/>
        <end position="669"/>
    </location>
</feature>
<comment type="caution">
    <text evidence="2">The sequence shown here is derived from an EMBL/GenBank/DDBJ whole genome shotgun (WGS) entry which is preliminary data.</text>
</comment>
<dbReference type="Proteomes" id="UP000827092">
    <property type="component" value="Unassembled WGS sequence"/>
</dbReference>
<feature type="compositionally biased region" description="Basic and acidic residues" evidence="1">
    <location>
        <begin position="760"/>
        <end position="773"/>
    </location>
</feature>
<organism evidence="2 3">
    <name type="scientific">Oedothorax gibbosus</name>
    <dbReference type="NCBI Taxonomy" id="931172"/>
    <lineage>
        <taxon>Eukaryota</taxon>
        <taxon>Metazoa</taxon>
        <taxon>Ecdysozoa</taxon>
        <taxon>Arthropoda</taxon>
        <taxon>Chelicerata</taxon>
        <taxon>Arachnida</taxon>
        <taxon>Araneae</taxon>
        <taxon>Araneomorphae</taxon>
        <taxon>Entelegynae</taxon>
        <taxon>Araneoidea</taxon>
        <taxon>Linyphiidae</taxon>
        <taxon>Erigoninae</taxon>
        <taxon>Oedothorax</taxon>
    </lineage>
</organism>
<accession>A0AAV6VSY3</accession>
<feature type="region of interest" description="Disordered" evidence="1">
    <location>
        <begin position="932"/>
        <end position="951"/>
    </location>
</feature>
<feature type="region of interest" description="Disordered" evidence="1">
    <location>
        <begin position="739"/>
        <end position="867"/>
    </location>
</feature>
<feature type="compositionally biased region" description="Basic and acidic residues" evidence="1">
    <location>
        <begin position="780"/>
        <end position="797"/>
    </location>
</feature>
<feature type="region of interest" description="Disordered" evidence="1">
    <location>
        <begin position="657"/>
        <end position="715"/>
    </location>
</feature>
<feature type="compositionally biased region" description="Basic and acidic residues" evidence="1">
    <location>
        <begin position="1008"/>
        <end position="1024"/>
    </location>
</feature>
<feature type="compositionally biased region" description="Polar residues" evidence="1">
    <location>
        <begin position="672"/>
        <end position="686"/>
    </location>
</feature>
<sequence>MLSVGKWSCHFFIRKLMAASKQPALPPESIDEIDEVTRETKWKRFHPFRVVRKIFRRRVKRDSDASKKSWSTSELQSVQEDDIGKPEVSSALKIGFSVSHDSIFSPEGSANAISGEPLGISPGSSLSINHTTIKNMFKDELFSTIHHRRSMEDEDDEFHHSPSTTDNHNLDLKEKTPPLYRSSNFTRHDTSRSYKHSFEESNTSSKILQTTFVDTQLINTVDITTLSPSVPLNHKAALHKISVKPKRTHGLPGRRKKQIAAVKEMPEIKEKEERSTNVVEVSKAFTETTATGSKQVSISSHSSEWKVSSISYKEEVNSMQETLVEDKSNPETEVATLITKEIFEGHSKNINEVTKAFCDDDGGLISKRGNQPLIEHSTDDEEHKSKLINSKSFIDSSIDVGLESPSFIKEFSKRLNNSSFEIHASLQSMPASKLSPFVKDAKTNEDTKYSDKKYLAKDDPLALNTNIDHDTNFVFQKNPTEKVSESFKNADYLLKNNVQETYDALSTDNLNIKAPGIEKGTKPCKIPGINIALKPAKESIFNDEQSLTSLCFEEENILSTMSVKESGIYVSHHSSVQSDFNTVTEAHNFAAVEEVLNQASGSKCEPWISSVDILAPRKFDADVTVNSATSTICDNKVKEDKITISVNSKSEKLKKSMISSHEKVEKPILPEDSSSSIVKTVTQQPCSKEKQPLKSLQKQNLQENNPSSVNAKNLNTQKRVSVEIVPFSQRMKERKYQPIAFNNKETPEQHKNPNVAPDKNVMDHKLCNNKEINKNVTTKTTEKGKLSSEKKSNKPEKLQYPVQIRVHKSKPNSDGKDKSIHSMASKKESENFKDKVPSSEVKFSTRSSKDNLGTSEIKTPTQNVKDKISSTEVKFSAQVSKDKVGSTEIKLPSQAIKDKIIYTEAKHSTQSVKVSQSNVFVKEENKIEESLTKREMQHTFPARKNTPLNIDNEKECVPEANLKMNSCTEIENKVESKITDPNGKQPSLSEDPEPELLRVFARRSIKQKHCDKEKPPDHKEKNEENNDISVSSNGTVIQISETPKPHITTKHELKKKSKSFCEKAPRAVSPLKEMNLIPGESLSKLVSESPVETIHPRQRLASVSDVPLPQRTPPPPVKEDLLGLGEQPTWLQLAQQRREMREQRERLLLGGSPNSFMDPSNKPARSSKVWDMVNNFQKLQMT</sequence>
<evidence type="ECO:0000313" key="3">
    <source>
        <dbReference type="Proteomes" id="UP000827092"/>
    </source>
</evidence>
<evidence type="ECO:0000256" key="1">
    <source>
        <dbReference type="SAM" id="MobiDB-lite"/>
    </source>
</evidence>
<keyword evidence="3" id="KW-1185">Reference proteome</keyword>
<feature type="compositionally biased region" description="Polar residues" evidence="1">
    <location>
        <begin position="694"/>
        <end position="715"/>
    </location>
</feature>
<feature type="region of interest" description="Disordered" evidence="1">
    <location>
        <begin position="152"/>
        <end position="197"/>
    </location>
</feature>
<feature type="compositionally biased region" description="Basic and acidic residues" evidence="1">
    <location>
        <begin position="186"/>
        <end position="197"/>
    </location>
</feature>
<evidence type="ECO:0000313" key="2">
    <source>
        <dbReference type="EMBL" id="KAG8198626.1"/>
    </source>
</evidence>
<feature type="region of interest" description="Disordered" evidence="1">
    <location>
        <begin position="973"/>
        <end position="1035"/>
    </location>
</feature>
<dbReference type="EMBL" id="JAFNEN010000038">
    <property type="protein sequence ID" value="KAG8198626.1"/>
    <property type="molecule type" value="Genomic_DNA"/>
</dbReference>
<feature type="compositionally biased region" description="Basic and acidic residues" evidence="1">
    <location>
        <begin position="811"/>
        <end position="837"/>
    </location>
</feature>
<reference evidence="2 3" key="1">
    <citation type="journal article" date="2022" name="Nat. Ecol. Evol.">
        <title>A masculinizing supergene underlies an exaggerated male reproductive morph in a spider.</title>
        <authorList>
            <person name="Hendrickx F."/>
            <person name="De Corte Z."/>
            <person name="Sonet G."/>
            <person name="Van Belleghem S.M."/>
            <person name="Kostlbacher S."/>
            <person name="Vangestel C."/>
        </authorList>
    </citation>
    <scope>NUCLEOTIDE SEQUENCE [LARGE SCALE GENOMIC DNA]</scope>
    <source>
        <strain evidence="2">W744_W776</strain>
    </source>
</reference>
<protein>
    <recommendedName>
        <fullName evidence="4">DUF4592 domain-containing protein</fullName>
    </recommendedName>
</protein>